<evidence type="ECO:0000313" key="3">
    <source>
        <dbReference type="Proteomes" id="UP000614058"/>
    </source>
</evidence>
<reference evidence="2 3" key="1">
    <citation type="journal article" date="2021" name="Pathogens">
        <title>Isolation and Characterization of Kingella bonacorsii sp. nov., A Novel Kingella Species Detected in a Stable Periodontitis Subject.</title>
        <authorList>
            <person name="Antezack A."/>
            <person name="Boxberger M."/>
            <person name="Rolland C."/>
            <person name="Monnet-Corti V."/>
            <person name="La Scola B."/>
        </authorList>
    </citation>
    <scope>NUCLEOTIDE SEQUENCE [LARGE SCALE GENOMIC DNA]</scope>
    <source>
        <strain evidence="2 3">Marseille-Q4569</strain>
    </source>
</reference>
<dbReference type="RefSeq" id="WP_200521337.1">
    <property type="nucleotide sequence ID" value="NZ_JAEHNZ010000001.1"/>
</dbReference>
<protein>
    <submittedName>
        <fullName evidence="2">Uncharacterized protein</fullName>
    </submittedName>
</protein>
<comment type="caution">
    <text evidence="2">The sequence shown here is derived from an EMBL/GenBank/DDBJ whole genome shotgun (WGS) entry which is preliminary data.</text>
</comment>
<keyword evidence="1" id="KW-0812">Transmembrane</keyword>
<dbReference type="EMBL" id="JAEHNZ010000001">
    <property type="protein sequence ID" value="MBK0395342.1"/>
    <property type="molecule type" value="Genomic_DNA"/>
</dbReference>
<keyword evidence="1" id="KW-1133">Transmembrane helix</keyword>
<name>A0ABS1BQ06_9NEIS</name>
<evidence type="ECO:0000313" key="2">
    <source>
        <dbReference type="EMBL" id="MBK0395342.1"/>
    </source>
</evidence>
<proteinExistence type="predicted"/>
<keyword evidence="3" id="KW-1185">Reference proteome</keyword>
<evidence type="ECO:0000256" key="1">
    <source>
        <dbReference type="SAM" id="Phobius"/>
    </source>
</evidence>
<sequence>MQTTFNLVFSLLLTKLCLDAATYCSALYQLFRQPETESRSVSTNMLINFALMLASAILAAWGGVSLLGLRVWQTVLAIVLSPVLPFALAMVFGAGLSVILRRR</sequence>
<dbReference type="Proteomes" id="UP000614058">
    <property type="component" value="Unassembled WGS sequence"/>
</dbReference>
<accession>A0ABS1BQ06</accession>
<organism evidence="2 3">
    <name type="scientific">Kingella bonacorsii</name>
    <dbReference type="NCBI Taxonomy" id="2796361"/>
    <lineage>
        <taxon>Bacteria</taxon>
        <taxon>Pseudomonadati</taxon>
        <taxon>Pseudomonadota</taxon>
        <taxon>Betaproteobacteria</taxon>
        <taxon>Neisseriales</taxon>
        <taxon>Neisseriaceae</taxon>
        <taxon>Kingella</taxon>
    </lineage>
</organism>
<feature type="transmembrane region" description="Helical" evidence="1">
    <location>
        <begin position="45"/>
        <end position="69"/>
    </location>
</feature>
<feature type="transmembrane region" description="Helical" evidence="1">
    <location>
        <begin position="76"/>
        <end position="100"/>
    </location>
</feature>
<gene>
    <name evidence="2" type="ORF">JDW22_01750</name>
</gene>
<keyword evidence="1" id="KW-0472">Membrane</keyword>